<reference evidence="1 2" key="1">
    <citation type="journal article" date="2013" name="Appl. Environ. Microbiol.">
        <title>Genome analysis suggests that the soil oligotrophic bacterium Agromonas oligotrophica (Bradyrhizobium oligotrophicum) is a nitrogen-fixing symbiont of Aeschynomene indica.</title>
        <authorList>
            <person name="Okubo T."/>
            <person name="Fukushima S."/>
            <person name="Itakura M."/>
            <person name="Oshima K."/>
            <person name="Longtonglang A."/>
            <person name="Teaumroong N."/>
            <person name="Mitsui H."/>
            <person name="Hattori M."/>
            <person name="Hattori R."/>
            <person name="Hattori T."/>
            <person name="Minamisawa K."/>
        </authorList>
    </citation>
    <scope>NUCLEOTIDE SEQUENCE [LARGE SCALE GENOMIC DNA]</scope>
    <source>
        <strain evidence="1 2">S58</strain>
    </source>
</reference>
<gene>
    <name evidence="1" type="ORF">S58_60960</name>
</gene>
<proteinExistence type="predicted"/>
<dbReference type="KEGG" id="aol:S58_60960"/>
<dbReference type="HOGENOM" id="CLU_2767738_0_0_5"/>
<name>M4ZF03_9BRAD</name>
<dbReference type="Proteomes" id="UP000011841">
    <property type="component" value="Chromosome"/>
</dbReference>
<sequence length="69" mass="7406">MLLALVDDAGSAGDEVVDVADARDVLAGIDRECSTQRIASSRALQRIAALPGWKAPYDRLLGQRLPRCV</sequence>
<dbReference type="STRING" id="1245469.S58_60960"/>
<organism evidence="1 2">
    <name type="scientific">Bradyrhizobium oligotrophicum S58</name>
    <dbReference type="NCBI Taxonomy" id="1245469"/>
    <lineage>
        <taxon>Bacteria</taxon>
        <taxon>Pseudomonadati</taxon>
        <taxon>Pseudomonadota</taxon>
        <taxon>Alphaproteobacteria</taxon>
        <taxon>Hyphomicrobiales</taxon>
        <taxon>Nitrobacteraceae</taxon>
        <taxon>Bradyrhizobium</taxon>
    </lineage>
</organism>
<dbReference type="EMBL" id="AP012603">
    <property type="protein sequence ID" value="BAM92071.1"/>
    <property type="molecule type" value="Genomic_DNA"/>
</dbReference>
<dbReference type="AlphaFoldDB" id="M4ZF03"/>
<evidence type="ECO:0000313" key="1">
    <source>
        <dbReference type="EMBL" id="BAM92071.1"/>
    </source>
</evidence>
<accession>M4ZF03</accession>
<evidence type="ECO:0000313" key="2">
    <source>
        <dbReference type="Proteomes" id="UP000011841"/>
    </source>
</evidence>
<protein>
    <submittedName>
        <fullName evidence="1">Uncharacterized protein</fullName>
    </submittedName>
</protein>
<keyword evidence="2" id="KW-1185">Reference proteome</keyword>